<keyword evidence="1" id="KW-1133">Transmembrane helix</keyword>
<proteinExistence type="predicted"/>
<keyword evidence="1" id="KW-0472">Membrane</keyword>
<protein>
    <submittedName>
        <fullName evidence="2">Uncharacterized protein</fullName>
    </submittedName>
</protein>
<feature type="transmembrane region" description="Helical" evidence="1">
    <location>
        <begin position="9"/>
        <end position="29"/>
    </location>
</feature>
<reference evidence="2" key="1">
    <citation type="journal article" date="2020" name="Nature">
        <title>Giant virus diversity and host interactions through global metagenomics.</title>
        <authorList>
            <person name="Schulz F."/>
            <person name="Roux S."/>
            <person name="Paez-Espino D."/>
            <person name="Jungbluth S."/>
            <person name="Walsh D.A."/>
            <person name="Denef V.J."/>
            <person name="McMahon K.D."/>
            <person name="Konstantinidis K.T."/>
            <person name="Eloe-Fadrosh E.A."/>
            <person name="Kyrpides N.C."/>
            <person name="Woyke T."/>
        </authorList>
    </citation>
    <scope>NUCLEOTIDE SEQUENCE</scope>
    <source>
        <strain evidence="2">GVMAG-M-3300021354-14</strain>
    </source>
</reference>
<dbReference type="SUPFAM" id="SSF89372">
    <property type="entry name" value="Fucose-specific lectin"/>
    <property type="match status" value="1"/>
</dbReference>
<organism evidence="2">
    <name type="scientific">viral metagenome</name>
    <dbReference type="NCBI Taxonomy" id="1070528"/>
    <lineage>
        <taxon>unclassified sequences</taxon>
        <taxon>metagenomes</taxon>
        <taxon>organismal metagenomes</taxon>
    </lineage>
</organism>
<evidence type="ECO:0000256" key="1">
    <source>
        <dbReference type="SAM" id="Phobius"/>
    </source>
</evidence>
<evidence type="ECO:0000313" key="2">
    <source>
        <dbReference type="EMBL" id="QHT05118.1"/>
    </source>
</evidence>
<accession>A0A6C0CKJ5</accession>
<dbReference type="EMBL" id="MN739449">
    <property type="protein sequence ID" value="QHT05118.1"/>
    <property type="molecule type" value="Genomic_DNA"/>
</dbReference>
<sequence length="426" mass="45201">MALTTVQKWLIAAAIACVIAAAVVVVVLWQLGIGVFGSTIGTGLTAGTTVVSNYNPCANDAKLTLESTIASWPGNAPVNTSTAYMSTSVNGETLMCLLNPTGNPKDSVVRQYNRGVALNYPITTVGMIPQARSCATINEYTIAYVAIPSSGTLNYYTGSTTGGTVTNPGAYVRVDNFDPTKTMSTSPLNPINNGDTPEFVYYRSGGDANGNLYVSWTNPTSTNSMVYTYPVVSGQLINLPTSQFSVLGQTIKCIDIQGNYMVLGCPDNNLVYTYQYVNSSWVQQGTALTIAVTHFGQTVRLSSDQLTLAVFGLNSTAGTVYLYTRSNVDSAFENVTGQLTTGDMNFGLSMVFIGTDQQLLIGQSEGVPQIVVPTAPIATDWTGITTASNYTFLGGGIMTNTKSTYDSLVVFDATAPSLLKFTDCHT</sequence>
<dbReference type="AlphaFoldDB" id="A0A6C0CKJ5"/>
<name>A0A6C0CKJ5_9ZZZZ</name>
<keyword evidence="1" id="KW-0812">Transmembrane</keyword>